<keyword evidence="9" id="KW-0732">Signal</keyword>
<evidence type="ECO:0000256" key="2">
    <source>
        <dbReference type="ARBA" id="ARBA00022670"/>
    </source>
</evidence>
<dbReference type="InterPro" id="IPR003582">
    <property type="entry name" value="ShKT_dom"/>
</dbReference>
<evidence type="ECO:0000256" key="6">
    <source>
        <dbReference type="ARBA" id="ARBA00023049"/>
    </source>
</evidence>
<dbReference type="SUPFAM" id="SSF55486">
    <property type="entry name" value="Metalloproteases ('zincins'), catalytic domain"/>
    <property type="match status" value="1"/>
</dbReference>
<dbReference type="Pfam" id="PF01549">
    <property type="entry name" value="ShK"/>
    <property type="match status" value="5"/>
</dbReference>
<feature type="domain" description="ShKT" evidence="10">
    <location>
        <begin position="382"/>
        <end position="419"/>
    </location>
</feature>
<gene>
    <name evidence="12" type="primary">NAS7</name>
    <name evidence="12" type="ORF">TR160887</name>
</gene>
<accession>A0A0X3P505</accession>
<keyword evidence="4 8" id="KW-0378">Hydrolase</keyword>
<evidence type="ECO:0000256" key="8">
    <source>
        <dbReference type="PROSITE-ProRule" id="PRU01211"/>
    </source>
</evidence>
<feature type="disulfide bond" evidence="7">
    <location>
        <begin position="439"/>
        <end position="473"/>
    </location>
</feature>
<feature type="binding site" evidence="8">
    <location>
        <position position="154"/>
    </location>
    <ligand>
        <name>Zn(2+)</name>
        <dbReference type="ChEBI" id="CHEBI:29105"/>
        <note>catalytic</note>
    </ligand>
</feature>
<keyword evidence="6 8" id="KW-0482">Metalloprotease</keyword>
<evidence type="ECO:0000256" key="9">
    <source>
        <dbReference type="RuleBase" id="RU361183"/>
    </source>
</evidence>
<evidence type="ECO:0000256" key="3">
    <source>
        <dbReference type="ARBA" id="ARBA00022723"/>
    </source>
</evidence>
<feature type="signal peptide" evidence="9">
    <location>
        <begin position="1"/>
        <end position="26"/>
    </location>
</feature>
<dbReference type="InterPro" id="IPR024079">
    <property type="entry name" value="MetalloPept_cat_dom_sf"/>
</dbReference>
<feature type="binding site" evidence="8">
    <location>
        <position position="148"/>
    </location>
    <ligand>
        <name>Zn(2+)</name>
        <dbReference type="ChEBI" id="CHEBI:29105"/>
        <note>catalytic</note>
    </ligand>
</feature>
<feature type="disulfide bond" evidence="7">
    <location>
        <begin position="457"/>
        <end position="470"/>
    </location>
</feature>
<evidence type="ECO:0000256" key="5">
    <source>
        <dbReference type="ARBA" id="ARBA00022833"/>
    </source>
</evidence>
<dbReference type="SMART" id="SM00254">
    <property type="entry name" value="ShKT"/>
    <property type="match status" value="5"/>
</dbReference>
<keyword evidence="5 8" id="KW-0862">Zinc</keyword>
<dbReference type="Pfam" id="PF01400">
    <property type="entry name" value="Astacin"/>
    <property type="match status" value="1"/>
</dbReference>
<evidence type="ECO:0000256" key="1">
    <source>
        <dbReference type="ARBA" id="ARBA00002657"/>
    </source>
</evidence>
<comment type="cofactor">
    <cofactor evidence="8 9">
        <name>Zn(2+)</name>
        <dbReference type="ChEBI" id="CHEBI:29105"/>
    </cofactor>
    <text evidence="8 9">Binds 1 zinc ion per subunit.</text>
</comment>
<feature type="domain" description="ShKT" evidence="10">
    <location>
        <begin position="439"/>
        <end position="473"/>
    </location>
</feature>
<sequence>MNPHRLVKCDGRLLVLLLVLLPDSGAANEGEHPPFLYDKTGLQRKPRAAVPIKAIRWPNGVVAYKIDAHLFTKSELNDLMEAIKTWNNETCIQFRPYQSGDKNWIRITDGEGCNSQYIGFSGRNGEQIVNFSKHGCRFYGLYMHELGHVIGLDHEHIRADRENFVDVSLEGVPRDYWGFYARKNQAELRIYGTPYDLQSVMHYGPGSFSIHANKSPLTVRDPAVRHILREVYTKDISFWDAKAINQHYECAKKCKKPPPCLPPGYVDKNCKCQVPAVFSKRRCTDLLSITECTTLANQLECYRNASYMAVKCRNTCGFCYKESFAQIEKPKRKCDDFHVKCPLWQKGEQCTKNANYMRLMCAMSCGLCVDPAKQTTENPAACRDTYIYPNDCKEWAARGECQRNPFWMAHNCAESCGRCSQRTTTPKAVTITKPRVDKCTDIYQSSSCYTWKQHNKCSNAWMKRNCRKTCNFCTILSTEKSNQTTNTPKTPAVVTRPTTTKFLARPYLKPNVMNNQPLIARPLPSVGVCAKGDPARICPLHYRACITVEVFKQCPNICGNCGLCEDRSGRCQNLKDYGYCTKYPLSTIPMCRKTCGACISTF</sequence>
<feature type="chain" id="PRO_5006988089" description="Metalloendopeptidase" evidence="9">
    <location>
        <begin position="27"/>
        <end position="602"/>
    </location>
</feature>
<feature type="active site" evidence="8">
    <location>
        <position position="145"/>
    </location>
</feature>
<organism evidence="12">
    <name type="scientific">Schistocephalus solidus</name>
    <name type="common">Tapeworm</name>
    <dbReference type="NCBI Taxonomy" id="70667"/>
    <lineage>
        <taxon>Eukaryota</taxon>
        <taxon>Metazoa</taxon>
        <taxon>Spiralia</taxon>
        <taxon>Lophotrochozoa</taxon>
        <taxon>Platyhelminthes</taxon>
        <taxon>Cestoda</taxon>
        <taxon>Eucestoda</taxon>
        <taxon>Diphyllobothriidea</taxon>
        <taxon>Diphyllobothriidae</taxon>
        <taxon>Schistocephalus</taxon>
    </lineage>
</organism>
<evidence type="ECO:0000313" key="12">
    <source>
        <dbReference type="EMBL" id="JAP47041.1"/>
    </source>
</evidence>
<evidence type="ECO:0000256" key="7">
    <source>
        <dbReference type="PROSITE-ProRule" id="PRU01005"/>
    </source>
</evidence>
<dbReference type="GO" id="GO:0008270">
    <property type="term" value="F:zinc ion binding"/>
    <property type="evidence" value="ECO:0007669"/>
    <property type="project" value="UniProtKB-UniRule"/>
</dbReference>
<keyword evidence="3 8" id="KW-0479">Metal-binding</keyword>
<reference evidence="12" key="1">
    <citation type="submission" date="2016-01" db="EMBL/GenBank/DDBJ databases">
        <title>Reference transcriptome for the parasite Schistocephalus solidus: insights into the molecular evolution of parasitism.</title>
        <authorList>
            <person name="Hebert F.O."/>
            <person name="Grambauer S."/>
            <person name="Barber I."/>
            <person name="Landry C.R."/>
            <person name="Aubin-Horth N."/>
        </authorList>
    </citation>
    <scope>NUCLEOTIDE SEQUENCE</scope>
</reference>
<protein>
    <recommendedName>
        <fullName evidence="9">Metalloendopeptidase</fullName>
        <ecNumber evidence="9">3.4.24.-</ecNumber>
    </recommendedName>
</protein>
<dbReference type="EMBL" id="GEEE01016184">
    <property type="protein sequence ID" value="JAP47041.1"/>
    <property type="molecule type" value="Transcribed_RNA"/>
</dbReference>
<feature type="disulfide bond" evidence="7">
    <location>
        <begin position="448"/>
        <end position="466"/>
    </location>
</feature>
<dbReference type="SMART" id="SM00235">
    <property type="entry name" value="ZnMc"/>
    <property type="match status" value="1"/>
</dbReference>
<proteinExistence type="predicted"/>
<evidence type="ECO:0000259" key="10">
    <source>
        <dbReference type="PROSITE" id="PS51670"/>
    </source>
</evidence>
<dbReference type="GO" id="GO:0004222">
    <property type="term" value="F:metalloendopeptidase activity"/>
    <property type="evidence" value="ECO:0007669"/>
    <property type="project" value="UniProtKB-UniRule"/>
</dbReference>
<keyword evidence="7" id="KW-1015">Disulfide bond</keyword>
<dbReference type="Gene3D" id="1.10.10.1940">
    <property type="match status" value="2"/>
</dbReference>
<dbReference type="PANTHER" id="PTHR10127">
    <property type="entry name" value="DISCOIDIN, CUB, EGF, LAMININ , AND ZINC METALLOPROTEASE DOMAIN CONTAINING"/>
    <property type="match status" value="1"/>
</dbReference>
<keyword evidence="2 8" id="KW-0645">Protease</keyword>
<comment type="caution">
    <text evidence="7">Lacks conserved residue(s) required for the propagation of feature annotation.</text>
</comment>
<dbReference type="PANTHER" id="PTHR10127:SF780">
    <property type="entry name" value="METALLOENDOPEPTIDASE"/>
    <property type="match status" value="1"/>
</dbReference>
<evidence type="ECO:0000256" key="4">
    <source>
        <dbReference type="ARBA" id="ARBA00022801"/>
    </source>
</evidence>
<dbReference type="InterPro" id="IPR034035">
    <property type="entry name" value="Astacin-like_dom"/>
</dbReference>
<dbReference type="PROSITE" id="PS51864">
    <property type="entry name" value="ASTACIN"/>
    <property type="match status" value="1"/>
</dbReference>
<dbReference type="InterPro" id="IPR001506">
    <property type="entry name" value="Peptidase_M12A"/>
</dbReference>
<dbReference type="PRINTS" id="PR00480">
    <property type="entry name" value="ASTACIN"/>
</dbReference>
<dbReference type="PROSITE" id="PS51670">
    <property type="entry name" value="SHKT"/>
    <property type="match status" value="3"/>
</dbReference>
<dbReference type="Gene3D" id="3.40.390.10">
    <property type="entry name" value="Collagenase (Catalytic Domain)"/>
    <property type="match status" value="1"/>
</dbReference>
<dbReference type="EC" id="3.4.24.-" evidence="9"/>
<dbReference type="AlphaFoldDB" id="A0A0X3P505"/>
<feature type="domain" description="ShKT" evidence="10">
    <location>
        <begin position="283"/>
        <end position="319"/>
    </location>
</feature>
<dbReference type="GO" id="GO:0006508">
    <property type="term" value="P:proteolysis"/>
    <property type="evidence" value="ECO:0007669"/>
    <property type="project" value="UniProtKB-KW"/>
</dbReference>
<dbReference type="CDD" id="cd04280">
    <property type="entry name" value="ZnMc_astacin_like"/>
    <property type="match status" value="1"/>
</dbReference>
<dbReference type="InterPro" id="IPR006026">
    <property type="entry name" value="Peptidase_Metallo"/>
</dbReference>
<comment type="function">
    <text evidence="1">Metalloprotease.</text>
</comment>
<feature type="binding site" evidence="8">
    <location>
        <position position="144"/>
    </location>
    <ligand>
        <name>Zn(2+)</name>
        <dbReference type="ChEBI" id="CHEBI:29105"/>
        <note>catalytic</note>
    </ligand>
</feature>
<evidence type="ECO:0000259" key="11">
    <source>
        <dbReference type="PROSITE" id="PS51864"/>
    </source>
</evidence>
<name>A0A0X3P505_SCHSO</name>
<feature type="domain" description="Peptidase M12A" evidence="11">
    <location>
        <begin position="48"/>
        <end position="251"/>
    </location>
</feature>